<comment type="similarity">
    <text evidence="3">In the N-terminal section; belongs to the NADH:flavin oxidoreductase/NADH oxidase family.</text>
</comment>
<gene>
    <name evidence="12" type="ORF">UFOPK3139_01383</name>
</gene>
<evidence type="ECO:0000256" key="8">
    <source>
        <dbReference type="ARBA" id="ARBA00023004"/>
    </source>
</evidence>
<dbReference type="InterPro" id="IPR013785">
    <property type="entry name" value="Aldolase_TIM"/>
</dbReference>
<dbReference type="Gene3D" id="3.50.50.60">
    <property type="entry name" value="FAD/NAD(P)-binding domain"/>
    <property type="match status" value="1"/>
</dbReference>
<keyword evidence="6" id="KW-0479">Metal-binding</keyword>
<dbReference type="InterPro" id="IPR036188">
    <property type="entry name" value="FAD/NAD-bd_sf"/>
</dbReference>
<sequence length="682" mass="72477">MPSMGVTMSFEHLLAPGHIGTLKLRNRIIMAPMGDCLSNVDGTVSDNQAAYFEARARGGAGLLLVGSVSVSYPYGSFDERQTAASDDIYLPGLIDLTTRVHRHGARIAAQITHNGQMSLLDTANGRPMLVPAPPKAPKPDHISTMVTEGEVAAMMWAYTQPTSQLSYQAATESDLAWVVERFVDTSERCQRAGFDGVELHAGHGYLIDEFLTPSMNTRTDGWGGAVENRARLLVDILRAIRARLGPEFPLWIRINAVEHHKTDGETFEEQLRVIELAIEAGIDAVHLTAYASTDVATGPTDGYAPHRYVKDAVGSLTEYARILRSRVAVPVITFGRMEPDEAEEVLAEGKADFIVMGRKLLADPDLPNKLIAGRSDDIRPCIYQYRCIGNIFVRDSVHCVGNAQTGREHDLAVGPAASPRSVLVIGGGPAGLETARVLSQAGHAVTLWEAGTRLGGMLVHAGAADPLLERYLGWLIRQAEQNGVSFTLAKSVTVDDVRAAAFDEVVVATGATWGRPPLPGAELAHVFTVPELGAWLRDDGDQVGARVAVIGGGKAGLSLADLCHKRGRTVSVIEPTHVFAPELGIPGRFRLVADAEANGIDLVARATVTGIGEATVQVRVDESDRSIAADTVIIASGASPAPGLADALRAAGIHAHVAGDCHQLARIEGANLDAAAIALSLS</sequence>
<dbReference type="PANTHER" id="PTHR42917">
    <property type="entry name" value="2,4-DIENOYL-COA REDUCTASE"/>
    <property type="match status" value="1"/>
</dbReference>
<feature type="domain" description="FAD/NAD(P)-binding" evidence="11">
    <location>
        <begin position="421"/>
        <end position="652"/>
    </location>
</feature>
<keyword evidence="4" id="KW-0285">Flavoprotein</keyword>
<dbReference type="SUPFAM" id="SSF51905">
    <property type="entry name" value="FAD/NAD(P)-binding domain"/>
    <property type="match status" value="1"/>
</dbReference>
<dbReference type="SUPFAM" id="SSF51395">
    <property type="entry name" value="FMN-linked oxidoreductases"/>
    <property type="match status" value="1"/>
</dbReference>
<organism evidence="12">
    <name type="scientific">freshwater metagenome</name>
    <dbReference type="NCBI Taxonomy" id="449393"/>
    <lineage>
        <taxon>unclassified sequences</taxon>
        <taxon>metagenomes</taxon>
        <taxon>ecological metagenomes</taxon>
    </lineage>
</organism>
<keyword evidence="9" id="KW-0411">Iron-sulfur</keyword>
<dbReference type="CDD" id="cd02803">
    <property type="entry name" value="OYE_like_FMN_family"/>
    <property type="match status" value="1"/>
</dbReference>
<dbReference type="PANTHER" id="PTHR42917:SF2">
    <property type="entry name" value="2,4-DIENOYL-COA REDUCTASE [(2E)-ENOYL-COA-PRODUCING]"/>
    <property type="match status" value="1"/>
</dbReference>
<protein>
    <submittedName>
        <fullName evidence="12">Unannotated protein</fullName>
    </submittedName>
</protein>
<evidence type="ECO:0000313" key="12">
    <source>
        <dbReference type="EMBL" id="CAB4830241.1"/>
    </source>
</evidence>
<keyword evidence="7" id="KW-0560">Oxidoreductase</keyword>
<dbReference type="InterPro" id="IPR023753">
    <property type="entry name" value="FAD/NAD-binding_dom"/>
</dbReference>
<evidence type="ECO:0000256" key="6">
    <source>
        <dbReference type="ARBA" id="ARBA00022723"/>
    </source>
</evidence>
<proteinExistence type="inferred from homology"/>
<comment type="cofactor">
    <cofactor evidence="2">
        <name>[4Fe-4S] cluster</name>
        <dbReference type="ChEBI" id="CHEBI:49883"/>
    </cofactor>
</comment>
<evidence type="ECO:0000256" key="5">
    <source>
        <dbReference type="ARBA" id="ARBA00022643"/>
    </source>
</evidence>
<dbReference type="Pfam" id="PF00724">
    <property type="entry name" value="Oxidored_FMN"/>
    <property type="match status" value="1"/>
</dbReference>
<keyword evidence="8" id="KW-0408">Iron</keyword>
<dbReference type="GO" id="GO:0010181">
    <property type="term" value="F:FMN binding"/>
    <property type="evidence" value="ECO:0007669"/>
    <property type="project" value="InterPro"/>
</dbReference>
<dbReference type="GO" id="GO:0016491">
    <property type="term" value="F:oxidoreductase activity"/>
    <property type="evidence" value="ECO:0007669"/>
    <property type="project" value="UniProtKB-KW"/>
</dbReference>
<keyword evidence="5" id="KW-0288">FMN</keyword>
<name>A0A6J7ABJ8_9ZZZZ</name>
<accession>A0A6J7ABJ8</accession>
<evidence type="ECO:0000256" key="7">
    <source>
        <dbReference type="ARBA" id="ARBA00023002"/>
    </source>
</evidence>
<reference evidence="12" key="1">
    <citation type="submission" date="2020-05" db="EMBL/GenBank/DDBJ databases">
        <authorList>
            <person name="Chiriac C."/>
            <person name="Salcher M."/>
            <person name="Ghai R."/>
            <person name="Kavagutti S V."/>
        </authorList>
    </citation>
    <scope>NUCLEOTIDE SEQUENCE</scope>
</reference>
<dbReference type="PRINTS" id="PR00368">
    <property type="entry name" value="FADPNR"/>
</dbReference>
<evidence type="ECO:0000256" key="9">
    <source>
        <dbReference type="ARBA" id="ARBA00023014"/>
    </source>
</evidence>
<dbReference type="Pfam" id="PF07992">
    <property type="entry name" value="Pyr_redox_2"/>
    <property type="match status" value="1"/>
</dbReference>
<dbReference type="GO" id="GO:0046872">
    <property type="term" value="F:metal ion binding"/>
    <property type="evidence" value="ECO:0007669"/>
    <property type="project" value="UniProtKB-KW"/>
</dbReference>
<dbReference type="AlphaFoldDB" id="A0A6J7ABJ8"/>
<dbReference type="Gene3D" id="3.40.50.720">
    <property type="entry name" value="NAD(P)-binding Rossmann-like Domain"/>
    <property type="match status" value="1"/>
</dbReference>
<evidence type="ECO:0000256" key="1">
    <source>
        <dbReference type="ARBA" id="ARBA00001917"/>
    </source>
</evidence>
<comment type="cofactor">
    <cofactor evidence="1">
        <name>FMN</name>
        <dbReference type="ChEBI" id="CHEBI:58210"/>
    </cofactor>
</comment>
<dbReference type="Gene3D" id="3.20.20.70">
    <property type="entry name" value="Aldolase class I"/>
    <property type="match status" value="1"/>
</dbReference>
<evidence type="ECO:0000256" key="4">
    <source>
        <dbReference type="ARBA" id="ARBA00022630"/>
    </source>
</evidence>
<evidence type="ECO:0000259" key="10">
    <source>
        <dbReference type="Pfam" id="PF00724"/>
    </source>
</evidence>
<dbReference type="EMBL" id="CAFABA010000050">
    <property type="protein sequence ID" value="CAB4830241.1"/>
    <property type="molecule type" value="Genomic_DNA"/>
</dbReference>
<dbReference type="InterPro" id="IPR001155">
    <property type="entry name" value="OxRdtase_FMN_N"/>
</dbReference>
<evidence type="ECO:0000259" key="11">
    <source>
        <dbReference type="Pfam" id="PF07992"/>
    </source>
</evidence>
<evidence type="ECO:0000256" key="3">
    <source>
        <dbReference type="ARBA" id="ARBA00011048"/>
    </source>
</evidence>
<feature type="domain" description="NADH:flavin oxidoreductase/NADH oxidase N-terminal" evidence="10">
    <location>
        <begin position="13"/>
        <end position="376"/>
    </location>
</feature>
<evidence type="ECO:0000256" key="2">
    <source>
        <dbReference type="ARBA" id="ARBA00001966"/>
    </source>
</evidence>
<dbReference type="InterPro" id="IPR051793">
    <property type="entry name" value="NADH:flavin_oxidoreductase"/>
</dbReference>
<dbReference type="GO" id="GO:0051536">
    <property type="term" value="F:iron-sulfur cluster binding"/>
    <property type="evidence" value="ECO:0007669"/>
    <property type="project" value="UniProtKB-KW"/>
</dbReference>